<protein>
    <submittedName>
        <fullName evidence="2">VOC family virulence protein</fullName>
    </submittedName>
</protein>
<dbReference type="SUPFAM" id="SSF54593">
    <property type="entry name" value="Glyoxalase/Bleomycin resistance protein/Dihydroxybiphenyl dioxygenase"/>
    <property type="match status" value="1"/>
</dbReference>
<feature type="domain" description="VOC" evidence="1">
    <location>
        <begin position="8"/>
        <end position="134"/>
    </location>
</feature>
<sequence length="147" mass="15629">MPVFQIKRLDHVVLRVRDLARSVDFYTKVLGCSIKKRNDKYAMIHLGAGGSMIDLVDAQGPLGAAGGAAPGKEGRNVDHFCLRVDPFDETAILAHLHAFGIAADKAVMRYGAEGDGLSIYCLDPDGNQIELKGPAVQAPRIGSGASI</sequence>
<dbReference type="Pfam" id="PF00903">
    <property type="entry name" value="Glyoxalase"/>
    <property type="match status" value="1"/>
</dbReference>
<evidence type="ECO:0000313" key="3">
    <source>
        <dbReference type="Proteomes" id="UP000235994"/>
    </source>
</evidence>
<dbReference type="RefSeq" id="WP_102772740.1">
    <property type="nucleotide sequence ID" value="NZ_POQS01000002.1"/>
</dbReference>
<dbReference type="AlphaFoldDB" id="A0A2N8KMK6"/>
<dbReference type="PROSITE" id="PS51819">
    <property type="entry name" value="VOC"/>
    <property type="match status" value="1"/>
</dbReference>
<dbReference type="InterPro" id="IPR037523">
    <property type="entry name" value="VOC_core"/>
</dbReference>
<reference evidence="2 3" key="1">
    <citation type="submission" date="2018-01" db="EMBL/GenBank/DDBJ databases">
        <title>The draft genome of an aniline degradation strain ANB-1.</title>
        <authorList>
            <person name="Zhang L."/>
            <person name="Jiang J."/>
        </authorList>
    </citation>
    <scope>NUCLEOTIDE SEQUENCE [LARGE SCALE GENOMIC DNA]</scope>
    <source>
        <strain evidence="2 3">ANB-1</strain>
    </source>
</reference>
<dbReference type="EMBL" id="POQS01000002">
    <property type="protein sequence ID" value="PND34680.1"/>
    <property type="molecule type" value="Genomic_DNA"/>
</dbReference>
<evidence type="ECO:0000259" key="1">
    <source>
        <dbReference type="PROSITE" id="PS51819"/>
    </source>
</evidence>
<dbReference type="PANTHER" id="PTHR21366:SF14">
    <property type="entry name" value="GLYOXALASE DOMAIN-CONTAINING PROTEIN 5"/>
    <property type="match status" value="1"/>
</dbReference>
<dbReference type="Proteomes" id="UP000235994">
    <property type="component" value="Unassembled WGS sequence"/>
</dbReference>
<proteinExistence type="predicted"/>
<keyword evidence="3" id="KW-1185">Reference proteome</keyword>
<organism evidence="2 3">
    <name type="scientific">Achromobacter pulmonis</name>
    <dbReference type="NCBI Taxonomy" id="1389932"/>
    <lineage>
        <taxon>Bacteria</taxon>
        <taxon>Pseudomonadati</taxon>
        <taxon>Pseudomonadota</taxon>
        <taxon>Betaproteobacteria</taxon>
        <taxon>Burkholderiales</taxon>
        <taxon>Alcaligenaceae</taxon>
        <taxon>Achromobacter</taxon>
    </lineage>
</organism>
<accession>A0A2N8KMK6</accession>
<gene>
    <name evidence="2" type="ORF">C1I89_10925</name>
</gene>
<name>A0A2N8KMK6_9BURK</name>
<dbReference type="InterPro" id="IPR004360">
    <property type="entry name" value="Glyas_Fos-R_dOase_dom"/>
</dbReference>
<dbReference type="InterPro" id="IPR050383">
    <property type="entry name" value="GlyoxalaseI/FosfomycinResist"/>
</dbReference>
<evidence type="ECO:0000313" key="2">
    <source>
        <dbReference type="EMBL" id="PND34680.1"/>
    </source>
</evidence>
<dbReference type="Gene3D" id="3.10.180.10">
    <property type="entry name" value="2,3-Dihydroxybiphenyl 1,2-Dioxygenase, domain 1"/>
    <property type="match status" value="1"/>
</dbReference>
<dbReference type="PANTHER" id="PTHR21366">
    <property type="entry name" value="GLYOXALASE FAMILY PROTEIN"/>
    <property type="match status" value="1"/>
</dbReference>
<dbReference type="InterPro" id="IPR029068">
    <property type="entry name" value="Glyas_Bleomycin-R_OHBP_Dase"/>
</dbReference>
<comment type="caution">
    <text evidence="2">The sequence shown here is derived from an EMBL/GenBank/DDBJ whole genome shotgun (WGS) entry which is preliminary data.</text>
</comment>